<name>A0A382WAW6_9ZZZZ</name>
<proteinExistence type="predicted"/>
<reference evidence="1" key="1">
    <citation type="submission" date="2018-05" db="EMBL/GenBank/DDBJ databases">
        <authorList>
            <person name="Lanie J.A."/>
            <person name="Ng W.-L."/>
            <person name="Kazmierczak K.M."/>
            <person name="Andrzejewski T.M."/>
            <person name="Davidsen T.M."/>
            <person name="Wayne K.J."/>
            <person name="Tettelin H."/>
            <person name="Glass J.I."/>
            <person name="Rusch D."/>
            <person name="Podicherti R."/>
            <person name="Tsui H.-C.T."/>
            <person name="Winkler M.E."/>
        </authorList>
    </citation>
    <scope>NUCLEOTIDE SEQUENCE</scope>
</reference>
<protein>
    <submittedName>
        <fullName evidence="1">Uncharacterized protein</fullName>
    </submittedName>
</protein>
<feature type="non-terminal residue" evidence="1">
    <location>
        <position position="278"/>
    </location>
</feature>
<evidence type="ECO:0000313" key="1">
    <source>
        <dbReference type="EMBL" id="SVD55764.1"/>
    </source>
</evidence>
<gene>
    <name evidence="1" type="ORF">METZ01_LOCUS408618</name>
</gene>
<organism evidence="1">
    <name type="scientific">marine metagenome</name>
    <dbReference type="NCBI Taxonomy" id="408172"/>
    <lineage>
        <taxon>unclassified sequences</taxon>
        <taxon>metagenomes</taxon>
        <taxon>ecological metagenomes</taxon>
    </lineage>
</organism>
<dbReference type="EMBL" id="UINC01158296">
    <property type="protein sequence ID" value="SVD55764.1"/>
    <property type="molecule type" value="Genomic_DNA"/>
</dbReference>
<accession>A0A382WAW6</accession>
<sequence length="278" mass="30928">VNEVQICEVEDRDGDGVAGCTNSTATNYNSEATTDDDSCEYDTDDIDTSVGDMFYLPPQGQTLLPEKVGVTYGVIVNSQNFPEAETLDGLSGIRVCLETGGQLDNYLMNFYAEKGMIYDPLDGSEESGMGLTFFTGQFCGVWVAKYDTLVEFDNTYNQDFERRLLAETFDINFTGENSLRINAQYNSYMGIRTDRQPVNVGSWDHISSVNGSITVNFAEFWWEDIEGSDDSCEWSFNVFKNGLKIGNSTVDCNSDGSELSPVIYQIEISFDVLEGDHI</sequence>
<dbReference type="AlphaFoldDB" id="A0A382WAW6"/>
<feature type="non-terminal residue" evidence="1">
    <location>
        <position position="1"/>
    </location>
</feature>